<keyword evidence="1" id="KW-0472">Membrane</keyword>
<dbReference type="AlphaFoldDB" id="A0A2V1DSZ6"/>
<keyword evidence="1" id="KW-1133">Transmembrane helix</keyword>
<organism evidence="3 4">
    <name type="scientific">Periconia macrospinosa</name>
    <dbReference type="NCBI Taxonomy" id="97972"/>
    <lineage>
        <taxon>Eukaryota</taxon>
        <taxon>Fungi</taxon>
        <taxon>Dikarya</taxon>
        <taxon>Ascomycota</taxon>
        <taxon>Pezizomycotina</taxon>
        <taxon>Dothideomycetes</taxon>
        <taxon>Pleosporomycetidae</taxon>
        <taxon>Pleosporales</taxon>
        <taxon>Massarineae</taxon>
        <taxon>Periconiaceae</taxon>
        <taxon>Periconia</taxon>
    </lineage>
</organism>
<name>A0A2V1DSZ6_9PLEO</name>
<sequence>MKFTTSLASLLFTLAATALPTPDHIPYGPPVLDNPYGAFKATLDYNPETGKEYFNAGYFPTYPHDSRDPRLNNHCAYAPNADPVFEKRCDQVGFTYDYDPETHDVTIKITIEGLTPPTVWGEGKMLYDETREDGVEMYSAVIQVVKAIAGYWYFNLFFVFIVLRVYSD</sequence>
<keyword evidence="4" id="KW-1185">Reference proteome</keyword>
<keyword evidence="1" id="KW-0812">Transmembrane</keyword>
<accession>A0A2V1DSZ6</accession>
<gene>
    <name evidence="3" type="ORF">DM02DRAFT_628623</name>
</gene>
<dbReference type="Proteomes" id="UP000244855">
    <property type="component" value="Unassembled WGS sequence"/>
</dbReference>
<feature type="transmembrane region" description="Helical" evidence="1">
    <location>
        <begin position="148"/>
        <end position="166"/>
    </location>
</feature>
<reference evidence="3 4" key="1">
    <citation type="journal article" date="2018" name="Sci. Rep.">
        <title>Comparative genomics provides insights into the lifestyle and reveals functional heterogeneity of dark septate endophytic fungi.</title>
        <authorList>
            <person name="Knapp D.G."/>
            <person name="Nemeth J.B."/>
            <person name="Barry K."/>
            <person name="Hainaut M."/>
            <person name="Henrissat B."/>
            <person name="Johnson J."/>
            <person name="Kuo A."/>
            <person name="Lim J.H.P."/>
            <person name="Lipzen A."/>
            <person name="Nolan M."/>
            <person name="Ohm R.A."/>
            <person name="Tamas L."/>
            <person name="Grigoriev I.V."/>
            <person name="Spatafora J.W."/>
            <person name="Nagy L.G."/>
            <person name="Kovacs G.M."/>
        </authorList>
    </citation>
    <scope>NUCLEOTIDE SEQUENCE [LARGE SCALE GENOMIC DNA]</scope>
    <source>
        <strain evidence="3 4">DSE2036</strain>
    </source>
</reference>
<dbReference type="EMBL" id="KZ805375">
    <property type="protein sequence ID" value="PVI00335.1"/>
    <property type="molecule type" value="Genomic_DNA"/>
</dbReference>
<feature type="chain" id="PRO_5015890075" evidence="2">
    <location>
        <begin position="19"/>
        <end position="168"/>
    </location>
</feature>
<evidence type="ECO:0000256" key="1">
    <source>
        <dbReference type="SAM" id="Phobius"/>
    </source>
</evidence>
<evidence type="ECO:0000313" key="3">
    <source>
        <dbReference type="EMBL" id="PVI00335.1"/>
    </source>
</evidence>
<feature type="signal peptide" evidence="2">
    <location>
        <begin position="1"/>
        <end position="18"/>
    </location>
</feature>
<keyword evidence="2" id="KW-0732">Signal</keyword>
<proteinExistence type="predicted"/>
<protein>
    <submittedName>
        <fullName evidence="3">Uncharacterized protein</fullName>
    </submittedName>
</protein>
<evidence type="ECO:0000256" key="2">
    <source>
        <dbReference type="SAM" id="SignalP"/>
    </source>
</evidence>
<evidence type="ECO:0000313" key="4">
    <source>
        <dbReference type="Proteomes" id="UP000244855"/>
    </source>
</evidence>